<evidence type="ECO:0000256" key="4">
    <source>
        <dbReference type="HAMAP-Rule" id="MF_02125"/>
    </source>
</evidence>
<dbReference type="CDD" id="cd02440">
    <property type="entry name" value="AdoMet_MTases"/>
    <property type="match status" value="1"/>
</dbReference>
<comment type="catalytic activity">
    <reaction evidence="4">
        <text>L-glutaminyl-[ribosomal protein uL3] + S-adenosyl-L-methionine = N(5)-methyl-L-glutaminyl-[ribosomal protein uL3] + S-adenosyl-L-homocysteine + H(+)</text>
        <dbReference type="Rhea" id="RHEA:45020"/>
        <dbReference type="Rhea" id="RHEA-COMP:11063"/>
        <dbReference type="Rhea" id="RHEA-COMP:11064"/>
        <dbReference type="ChEBI" id="CHEBI:15378"/>
        <dbReference type="ChEBI" id="CHEBI:30011"/>
        <dbReference type="ChEBI" id="CHEBI:57856"/>
        <dbReference type="ChEBI" id="CHEBI:59789"/>
        <dbReference type="ChEBI" id="CHEBI:61891"/>
        <dbReference type="EC" id="2.1.1.298"/>
    </reaction>
</comment>
<name>A0A1H2Q1V8_THIRO</name>
<dbReference type="Gene3D" id="3.40.50.150">
    <property type="entry name" value="Vaccinia Virus protein VP39"/>
    <property type="match status" value="1"/>
</dbReference>
<keyword evidence="7" id="KW-1185">Reference proteome</keyword>
<sequence length="308" mass="33679">MAEQPDGLITIQDFVRWGASRFNAAGLFFGHGTDNAIDEAAHLVLGALTLDPGLPAAFRDCRLTPAERVLVCNMLERRVLERIPAAYLTGRTWFAGLEMIVTPDVLVPRSPIAELVEAGFEPWIDGEIVGRVLDLCCGSGCIGVAAAVHLPDVDVDLVDISPDALGVARRNVARHGVEDRVRVLDSDLFASLPNDRYDVIVSNPPYISRSELDSLPLEYRNEPELGLFGGEDGLDLVVRILADAASHLTDEGILIVEVGSAAPELERRLPSVPFTWIEFERGGEGVFLLTREQLDRHQLELLEEATAR</sequence>
<reference evidence="7" key="1">
    <citation type="submission" date="2016-10" db="EMBL/GenBank/DDBJ databases">
        <authorList>
            <person name="Varghese N."/>
            <person name="Submissions S."/>
        </authorList>
    </citation>
    <scope>NUCLEOTIDE SEQUENCE [LARGE SCALE GENOMIC DNA]</scope>
    <source>
        <strain evidence="7">DSM 217</strain>
    </source>
</reference>
<evidence type="ECO:0000256" key="2">
    <source>
        <dbReference type="ARBA" id="ARBA00022679"/>
    </source>
</evidence>
<accession>A0A1H2Q1V8</accession>
<keyword evidence="6" id="KW-0687">Ribonucleoprotein</keyword>
<dbReference type="Gene3D" id="1.10.8.10">
    <property type="entry name" value="DNA helicase RuvA subunit, C-terminal domain"/>
    <property type="match status" value="1"/>
</dbReference>
<dbReference type="InterPro" id="IPR017127">
    <property type="entry name" value="Ribosome_uL3_MTase"/>
</dbReference>
<dbReference type="PANTHER" id="PTHR47806">
    <property type="entry name" value="50S RIBOSOMAL PROTEIN L3 GLUTAMINE METHYLTRANSFERASE"/>
    <property type="match status" value="1"/>
</dbReference>
<feature type="domain" description="Methyltransferase small" evidence="5">
    <location>
        <begin position="128"/>
        <end position="210"/>
    </location>
</feature>
<evidence type="ECO:0000313" key="7">
    <source>
        <dbReference type="Proteomes" id="UP000198816"/>
    </source>
</evidence>
<dbReference type="PROSITE" id="PS00092">
    <property type="entry name" value="N6_MTASE"/>
    <property type="match status" value="1"/>
</dbReference>
<dbReference type="GO" id="GO:0003676">
    <property type="term" value="F:nucleic acid binding"/>
    <property type="evidence" value="ECO:0007669"/>
    <property type="project" value="InterPro"/>
</dbReference>
<protein>
    <recommendedName>
        <fullName evidence="4">Ribosomal protein uL3 glutamine methyltransferase</fullName>
        <shortName evidence="4">uL3 MTase</shortName>
        <ecNumber evidence="4">2.1.1.298</ecNumber>
    </recommendedName>
    <alternativeName>
        <fullName evidence="4">N5-glutamine methyltransferase PrmB</fullName>
    </alternativeName>
</protein>
<dbReference type="GO" id="GO:0032259">
    <property type="term" value="P:methylation"/>
    <property type="evidence" value="ECO:0007669"/>
    <property type="project" value="UniProtKB-KW"/>
</dbReference>
<dbReference type="InterPro" id="IPR004556">
    <property type="entry name" value="HemK-like"/>
</dbReference>
<evidence type="ECO:0000256" key="1">
    <source>
        <dbReference type="ARBA" id="ARBA00022603"/>
    </source>
</evidence>
<dbReference type="STRING" id="1058.SAMN05421783_10162"/>
<dbReference type="EC" id="2.1.1.298" evidence="4"/>
<dbReference type="PIRSF" id="PIRSF037167">
    <property type="entry name" value="Mtase_YfcB_prd"/>
    <property type="match status" value="1"/>
</dbReference>
<evidence type="ECO:0000313" key="6">
    <source>
        <dbReference type="EMBL" id="SDW01030.1"/>
    </source>
</evidence>
<dbReference type="AlphaFoldDB" id="A0A1H2Q1V8"/>
<evidence type="ECO:0000256" key="3">
    <source>
        <dbReference type="ARBA" id="ARBA00022691"/>
    </source>
</evidence>
<dbReference type="SUPFAM" id="SSF53335">
    <property type="entry name" value="S-adenosyl-L-methionine-dependent methyltransferases"/>
    <property type="match status" value="1"/>
</dbReference>
<dbReference type="NCBIfam" id="TIGR03533">
    <property type="entry name" value="L3_gln_methyl"/>
    <property type="match status" value="1"/>
</dbReference>
<dbReference type="GO" id="GO:0036009">
    <property type="term" value="F:protein-glutamine N-methyltransferase activity"/>
    <property type="evidence" value="ECO:0007669"/>
    <property type="project" value="UniProtKB-UniRule"/>
</dbReference>
<dbReference type="EMBL" id="FNNZ01000001">
    <property type="protein sequence ID" value="SDW01030.1"/>
    <property type="molecule type" value="Genomic_DNA"/>
</dbReference>
<keyword evidence="6" id="KW-0689">Ribosomal protein</keyword>
<dbReference type="OrthoDB" id="9800643at2"/>
<keyword evidence="2 4" id="KW-0808">Transferase</keyword>
<keyword evidence="1 4" id="KW-0489">Methyltransferase</keyword>
<dbReference type="GO" id="GO:0005840">
    <property type="term" value="C:ribosome"/>
    <property type="evidence" value="ECO:0007669"/>
    <property type="project" value="UniProtKB-KW"/>
</dbReference>
<dbReference type="HAMAP" id="MF_02125">
    <property type="entry name" value="L3_methyltr_PrmB"/>
    <property type="match status" value="1"/>
</dbReference>
<evidence type="ECO:0000259" key="5">
    <source>
        <dbReference type="Pfam" id="PF05175"/>
    </source>
</evidence>
<proteinExistence type="inferred from homology"/>
<dbReference type="InterPro" id="IPR029063">
    <property type="entry name" value="SAM-dependent_MTases_sf"/>
</dbReference>
<keyword evidence="3 4" id="KW-0949">S-adenosyl-L-methionine</keyword>
<dbReference type="Proteomes" id="UP000198816">
    <property type="component" value="Unassembled WGS sequence"/>
</dbReference>
<dbReference type="PANTHER" id="PTHR47806:SF1">
    <property type="entry name" value="RIBOSOMAL PROTEIN UL3 GLUTAMINE METHYLTRANSFERASE"/>
    <property type="match status" value="1"/>
</dbReference>
<dbReference type="Pfam" id="PF05175">
    <property type="entry name" value="MTS"/>
    <property type="match status" value="1"/>
</dbReference>
<comment type="function">
    <text evidence="4">Methylates ribosomal protein uL3 on a specific glutamine residue.</text>
</comment>
<dbReference type="RefSeq" id="WP_093026993.1">
    <property type="nucleotide sequence ID" value="NZ_FNNZ01000001.1"/>
</dbReference>
<dbReference type="NCBIfam" id="TIGR00536">
    <property type="entry name" value="hemK_fam"/>
    <property type="match status" value="1"/>
</dbReference>
<dbReference type="GO" id="GO:0005829">
    <property type="term" value="C:cytosol"/>
    <property type="evidence" value="ECO:0007669"/>
    <property type="project" value="TreeGrafter"/>
</dbReference>
<comment type="similarity">
    <text evidence="4">Belongs to the protein N5-glutamine methyltransferase family. PrmB subfamily.</text>
</comment>
<gene>
    <name evidence="4" type="primary">prmB</name>
    <name evidence="6" type="ORF">SAMN05421783_10162</name>
</gene>
<dbReference type="InterPro" id="IPR007848">
    <property type="entry name" value="Small_mtfrase_dom"/>
</dbReference>
<organism evidence="6 7">
    <name type="scientific">Thiocapsa roseopersicina</name>
    <dbReference type="NCBI Taxonomy" id="1058"/>
    <lineage>
        <taxon>Bacteria</taxon>
        <taxon>Pseudomonadati</taxon>
        <taxon>Pseudomonadota</taxon>
        <taxon>Gammaproteobacteria</taxon>
        <taxon>Chromatiales</taxon>
        <taxon>Chromatiaceae</taxon>
        <taxon>Thiocapsa</taxon>
    </lineage>
</organism>
<dbReference type="InterPro" id="IPR002052">
    <property type="entry name" value="DNA_methylase_N6_adenine_CS"/>
</dbReference>